<dbReference type="InterPro" id="IPR010994">
    <property type="entry name" value="RuvA_2-like"/>
</dbReference>
<dbReference type="PROSITE" id="PS50164">
    <property type="entry name" value="GIY_YIG"/>
    <property type="match status" value="1"/>
</dbReference>
<dbReference type="HAMAP" id="MF_00203">
    <property type="entry name" value="UvrC"/>
    <property type="match status" value="1"/>
</dbReference>
<dbReference type="Pfam" id="PF08459">
    <property type="entry name" value="UvrC_RNaseH_dom"/>
    <property type="match status" value="1"/>
</dbReference>
<dbReference type="OrthoDB" id="9804933at2"/>
<evidence type="ECO:0000256" key="3">
    <source>
        <dbReference type="ARBA" id="ARBA00022769"/>
    </source>
</evidence>
<sequence length="590" mass="69250">MSVKRFEEKLKAVPDLPGVYMFYDDDGKVVYVGKARSLKKRIASHLKATDPSDKSYRIVKASSDFDFVVVRNEREALALEAELIKKHLPKFNVLMKDDKSYPFLLITDESFPSVRLVRKTDKLSGRRFGPFIPAKNARLTMDLIHRLFRLRKCKELKKRDRPCIQYHMERCCAPCCRYVSKREYMEQVSGAISFLEGNVKSYLQRLYEHIEDLAQRQEFERAAFLRDQFVAIKNLYEKYAVFMDEYKDCDIFYLEEKAGLFEGIHIIVRHGIIMGRETFSFDPFEPWDTDTVRELFSDTTAGIDVIGSIWLRNYFESRGIPPHVFANFVPSGLSINVKPIPEEMLKIVFQNKKKRDKIYLNIDFEALSAEYESVFMDSFPERVEVFDISTLQGEATVASCIVWEKGRFVKDDYRRYRIKTVKGVNDYASMEEVLTRRFRSIKDKKVKMPSLILIDGGIGQLNVAIKIRELFGFSFRVFSIAKREEIIYTDEGEVVETKKYPYLFRFFTVLRDEAHRFAITYNRYLRSKKLRKSIFDDVKGLGMKRRRIIEKFYPDVKELATVTVDELRQIGIPEKVAVQLIKRVKEVYGE</sequence>
<dbReference type="SUPFAM" id="SSF46600">
    <property type="entry name" value="C-terminal UvrC-binding domain of UvrB"/>
    <property type="match status" value="1"/>
</dbReference>
<evidence type="ECO:0000256" key="5">
    <source>
        <dbReference type="ARBA" id="ARBA00023204"/>
    </source>
</evidence>
<dbReference type="GO" id="GO:0009432">
    <property type="term" value="P:SOS response"/>
    <property type="evidence" value="ECO:0007669"/>
    <property type="project" value="UniProtKB-UniRule"/>
</dbReference>
<protein>
    <recommendedName>
        <fullName evidence="7">UvrABC system protein C</fullName>
        <shortName evidence="7">Protein UvrC</shortName>
    </recommendedName>
    <alternativeName>
        <fullName evidence="7">Excinuclease ABC subunit C</fullName>
    </alternativeName>
</protein>
<dbReference type="CDD" id="cd10434">
    <property type="entry name" value="GIY-YIG_UvrC_Cho"/>
    <property type="match status" value="1"/>
</dbReference>
<dbReference type="PANTHER" id="PTHR30562:SF1">
    <property type="entry name" value="UVRABC SYSTEM PROTEIN C"/>
    <property type="match status" value="1"/>
</dbReference>
<dbReference type="SUPFAM" id="SSF82771">
    <property type="entry name" value="GIY-YIG endonuclease"/>
    <property type="match status" value="1"/>
</dbReference>
<comment type="subcellular location">
    <subcellularLocation>
        <location evidence="7">Cytoplasm</location>
    </subcellularLocation>
</comment>
<evidence type="ECO:0000259" key="10">
    <source>
        <dbReference type="PROSITE" id="PS50165"/>
    </source>
</evidence>
<dbReference type="SMART" id="SM00465">
    <property type="entry name" value="GIYc"/>
    <property type="match status" value="1"/>
</dbReference>
<comment type="similarity">
    <text evidence="7">Belongs to the UvrC family.</text>
</comment>
<evidence type="ECO:0000313" key="11">
    <source>
        <dbReference type="EMBL" id="OMH41231.1"/>
    </source>
</evidence>
<feature type="domain" description="UVR" evidence="8">
    <location>
        <begin position="200"/>
        <end position="235"/>
    </location>
</feature>
<dbReference type="RefSeq" id="WP_076712203.1">
    <property type="nucleotide sequence ID" value="NZ_MOEN01000002.1"/>
</dbReference>
<dbReference type="InterPro" id="IPR047296">
    <property type="entry name" value="GIY-YIG_UvrC_Cho"/>
</dbReference>
<dbReference type="InterPro" id="IPR036876">
    <property type="entry name" value="UVR_dom_sf"/>
</dbReference>
<dbReference type="Gene3D" id="1.10.150.20">
    <property type="entry name" value="5' to 3' exonuclease, C-terminal subdomain"/>
    <property type="match status" value="1"/>
</dbReference>
<keyword evidence="2 7" id="KW-0227">DNA damage</keyword>
<dbReference type="InterPro" id="IPR004791">
    <property type="entry name" value="UvrC"/>
</dbReference>
<reference evidence="11 12" key="1">
    <citation type="submission" date="2016-10" db="EMBL/GenBank/DDBJ databases">
        <title>Genome sequence of a sulfur-reducing bacterium Desulfurobacterium indicum K6013.</title>
        <authorList>
            <person name="Cao J."/>
            <person name="Shao Z."/>
            <person name="Alain K."/>
            <person name="Jebbar M."/>
        </authorList>
    </citation>
    <scope>NUCLEOTIDE SEQUENCE [LARGE SCALE GENOMIC DNA]</scope>
    <source>
        <strain evidence="11 12">K6013</strain>
    </source>
</reference>
<evidence type="ECO:0000256" key="6">
    <source>
        <dbReference type="ARBA" id="ARBA00023236"/>
    </source>
</evidence>
<dbReference type="Gene3D" id="3.40.1440.10">
    <property type="entry name" value="GIY-YIG endonuclease"/>
    <property type="match status" value="1"/>
</dbReference>
<dbReference type="GO" id="GO:0009381">
    <property type="term" value="F:excinuclease ABC activity"/>
    <property type="evidence" value="ECO:0007669"/>
    <property type="project" value="UniProtKB-UniRule"/>
</dbReference>
<dbReference type="SUPFAM" id="SSF47781">
    <property type="entry name" value="RuvA domain 2-like"/>
    <property type="match status" value="1"/>
</dbReference>
<dbReference type="AlphaFoldDB" id="A0A1R1MN33"/>
<evidence type="ECO:0000256" key="1">
    <source>
        <dbReference type="ARBA" id="ARBA00022490"/>
    </source>
</evidence>
<evidence type="ECO:0000259" key="8">
    <source>
        <dbReference type="PROSITE" id="PS50151"/>
    </source>
</evidence>
<keyword evidence="12" id="KW-1185">Reference proteome</keyword>
<dbReference type="STRING" id="1914305.BLW93_00750"/>
<keyword evidence="6 7" id="KW-0742">SOS response</keyword>
<dbReference type="Gene3D" id="3.30.420.340">
    <property type="entry name" value="UvrC, RNAse H endonuclease domain"/>
    <property type="match status" value="1"/>
</dbReference>
<dbReference type="InterPro" id="IPR038476">
    <property type="entry name" value="UvrC_RNase_H_dom_sf"/>
</dbReference>
<dbReference type="InterPro" id="IPR001162">
    <property type="entry name" value="UvrC_RNase_H_dom"/>
</dbReference>
<keyword evidence="1 7" id="KW-0963">Cytoplasm</keyword>
<feature type="domain" description="GIY-YIG" evidence="9">
    <location>
        <begin position="15"/>
        <end position="93"/>
    </location>
</feature>
<dbReference type="GO" id="GO:0005737">
    <property type="term" value="C:cytoplasm"/>
    <property type="evidence" value="ECO:0007669"/>
    <property type="project" value="UniProtKB-SubCell"/>
</dbReference>
<evidence type="ECO:0000256" key="7">
    <source>
        <dbReference type="HAMAP-Rule" id="MF_00203"/>
    </source>
</evidence>
<dbReference type="PANTHER" id="PTHR30562">
    <property type="entry name" value="UVRC/OXIDOREDUCTASE"/>
    <property type="match status" value="1"/>
</dbReference>
<comment type="caution">
    <text evidence="11">The sequence shown here is derived from an EMBL/GenBank/DDBJ whole genome shotgun (WGS) entry which is preliminary data.</text>
</comment>
<keyword evidence="5 7" id="KW-0234">DNA repair</keyword>
<evidence type="ECO:0000259" key="9">
    <source>
        <dbReference type="PROSITE" id="PS50164"/>
    </source>
</evidence>
<name>A0A1R1MN33_9BACT</name>
<dbReference type="InterPro" id="IPR035901">
    <property type="entry name" value="GIY-YIG_endonuc_sf"/>
</dbReference>
<feature type="domain" description="UvrC family homology region profile" evidence="10">
    <location>
        <begin position="365"/>
        <end position="467"/>
    </location>
</feature>
<comment type="subunit">
    <text evidence="7">Interacts with UvrB in an incision complex.</text>
</comment>
<dbReference type="PROSITE" id="PS50165">
    <property type="entry name" value="UVRC"/>
    <property type="match status" value="1"/>
</dbReference>
<evidence type="ECO:0000256" key="4">
    <source>
        <dbReference type="ARBA" id="ARBA00022881"/>
    </source>
</evidence>
<accession>A0A1R1MN33</accession>
<dbReference type="EMBL" id="MOEN01000002">
    <property type="protein sequence ID" value="OMH41231.1"/>
    <property type="molecule type" value="Genomic_DNA"/>
</dbReference>
<dbReference type="InterPro" id="IPR050066">
    <property type="entry name" value="UvrABC_protein_C"/>
</dbReference>
<gene>
    <name evidence="7" type="primary">uvrC</name>
    <name evidence="11" type="ORF">BLW93_00750</name>
</gene>
<comment type="function">
    <text evidence="7">The UvrABC repair system catalyzes the recognition and processing of DNA lesions. UvrC both incises the 5' and 3' sides of the lesion. The N-terminal half is responsible for the 3' incision and the C-terminal half is responsible for the 5' incision.</text>
</comment>
<evidence type="ECO:0000256" key="2">
    <source>
        <dbReference type="ARBA" id="ARBA00022763"/>
    </source>
</evidence>
<dbReference type="GO" id="GO:0006289">
    <property type="term" value="P:nucleotide-excision repair"/>
    <property type="evidence" value="ECO:0007669"/>
    <property type="project" value="UniProtKB-UniRule"/>
</dbReference>
<keyword evidence="3 7" id="KW-0228">DNA excision</keyword>
<dbReference type="GO" id="GO:0009380">
    <property type="term" value="C:excinuclease repair complex"/>
    <property type="evidence" value="ECO:0007669"/>
    <property type="project" value="InterPro"/>
</dbReference>
<organism evidence="11 12">
    <name type="scientific">Desulfurobacterium indicum</name>
    <dbReference type="NCBI Taxonomy" id="1914305"/>
    <lineage>
        <taxon>Bacteria</taxon>
        <taxon>Pseudomonadati</taxon>
        <taxon>Aquificota</taxon>
        <taxon>Aquificia</taxon>
        <taxon>Desulfurobacteriales</taxon>
        <taxon>Desulfurobacteriaceae</taxon>
        <taxon>Desulfurobacterium</taxon>
    </lineage>
</organism>
<dbReference type="InterPro" id="IPR000305">
    <property type="entry name" value="GIY-YIG_endonuc"/>
</dbReference>
<dbReference type="FunFam" id="3.40.1440.10:FF:000001">
    <property type="entry name" value="UvrABC system protein C"/>
    <property type="match status" value="1"/>
</dbReference>
<dbReference type="Pfam" id="PF01541">
    <property type="entry name" value="GIY-YIG"/>
    <property type="match status" value="1"/>
</dbReference>
<dbReference type="Proteomes" id="UP000187408">
    <property type="component" value="Unassembled WGS sequence"/>
</dbReference>
<keyword evidence="4 7" id="KW-0267">Excision nuclease</keyword>
<proteinExistence type="inferred from homology"/>
<dbReference type="GO" id="GO:0003677">
    <property type="term" value="F:DNA binding"/>
    <property type="evidence" value="ECO:0007669"/>
    <property type="project" value="UniProtKB-UniRule"/>
</dbReference>
<dbReference type="InterPro" id="IPR001943">
    <property type="entry name" value="UVR_dom"/>
</dbReference>
<evidence type="ECO:0000313" key="12">
    <source>
        <dbReference type="Proteomes" id="UP000187408"/>
    </source>
</evidence>
<dbReference type="PROSITE" id="PS50151">
    <property type="entry name" value="UVR"/>
    <property type="match status" value="1"/>
</dbReference>